<dbReference type="InterPro" id="IPR020479">
    <property type="entry name" value="HD_metazoa"/>
</dbReference>
<dbReference type="AlphaFoldDB" id="A0A9D4QSN8"/>
<feature type="region of interest" description="Disordered" evidence="8">
    <location>
        <begin position="111"/>
        <end position="145"/>
    </location>
</feature>
<keyword evidence="3 6" id="KW-0238">DNA-binding</keyword>
<evidence type="ECO:0000256" key="6">
    <source>
        <dbReference type="PROSITE-ProRule" id="PRU00108"/>
    </source>
</evidence>
<proteinExistence type="inferred from homology"/>
<dbReference type="InterPro" id="IPR017970">
    <property type="entry name" value="Homeobox_CS"/>
</dbReference>
<gene>
    <name evidence="10" type="ORF">DPMN_115482</name>
</gene>
<dbReference type="EMBL" id="JAIWYP010000004">
    <property type="protein sequence ID" value="KAH3841994.1"/>
    <property type="molecule type" value="Genomic_DNA"/>
</dbReference>
<evidence type="ECO:0000256" key="2">
    <source>
        <dbReference type="ARBA" id="ARBA00010341"/>
    </source>
</evidence>
<keyword evidence="5 6" id="KW-0539">Nucleus</keyword>
<dbReference type="OrthoDB" id="6159439at2759"/>
<reference evidence="10" key="1">
    <citation type="journal article" date="2019" name="bioRxiv">
        <title>The Genome of the Zebra Mussel, Dreissena polymorpha: A Resource for Invasive Species Research.</title>
        <authorList>
            <person name="McCartney M.A."/>
            <person name="Auch B."/>
            <person name="Kono T."/>
            <person name="Mallez S."/>
            <person name="Zhang Y."/>
            <person name="Obille A."/>
            <person name="Becker A."/>
            <person name="Abrahante J.E."/>
            <person name="Garbe J."/>
            <person name="Badalamenti J.P."/>
            <person name="Herman A."/>
            <person name="Mangelson H."/>
            <person name="Liachko I."/>
            <person name="Sullivan S."/>
            <person name="Sone E.D."/>
            <person name="Koren S."/>
            <person name="Silverstein K.A.T."/>
            <person name="Beckman K.B."/>
            <person name="Gohl D.M."/>
        </authorList>
    </citation>
    <scope>NUCLEOTIDE SEQUENCE</scope>
    <source>
        <strain evidence="10">Duluth1</strain>
        <tissue evidence="10">Whole animal</tissue>
    </source>
</reference>
<feature type="region of interest" description="Disordered" evidence="8">
    <location>
        <begin position="285"/>
        <end position="348"/>
    </location>
</feature>
<feature type="domain" description="Homeobox" evidence="9">
    <location>
        <begin position="160"/>
        <end position="220"/>
    </location>
</feature>
<dbReference type="PRINTS" id="PR00031">
    <property type="entry name" value="HTHREPRESSR"/>
</dbReference>
<dbReference type="GO" id="GO:0000977">
    <property type="term" value="F:RNA polymerase II transcription regulatory region sequence-specific DNA binding"/>
    <property type="evidence" value="ECO:0007669"/>
    <property type="project" value="TreeGrafter"/>
</dbReference>
<dbReference type="InterPro" id="IPR009057">
    <property type="entry name" value="Homeodomain-like_sf"/>
</dbReference>
<dbReference type="SMART" id="SM00389">
    <property type="entry name" value="HOX"/>
    <property type="match status" value="1"/>
</dbReference>
<feature type="region of interest" description="Disordered" evidence="8">
    <location>
        <begin position="1"/>
        <end position="22"/>
    </location>
</feature>
<feature type="compositionally biased region" description="Low complexity" evidence="8">
    <location>
        <begin position="116"/>
        <end position="135"/>
    </location>
</feature>
<dbReference type="PROSITE" id="PS50071">
    <property type="entry name" value="HOMEOBOX_2"/>
    <property type="match status" value="1"/>
</dbReference>
<dbReference type="SUPFAM" id="SSF46689">
    <property type="entry name" value="Homeodomain-like"/>
    <property type="match status" value="1"/>
</dbReference>
<dbReference type="PANTHER" id="PTHR24332:SF9">
    <property type="entry name" value="HOMEOTIC PROTEIN CAUDAL"/>
    <property type="match status" value="1"/>
</dbReference>
<accession>A0A9D4QSN8</accession>
<protein>
    <recommendedName>
        <fullName evidence="9">Homeobox domain-containing protein</fullName>
    </recommendedName>
</protein>
<evidence type="ECO:0000256" key="8">
    <source>
        <dbReference type="SAM" id="MobiDB-lite"/>
    </source>
</evidence>
<evidence type="ECO:0000256" key="5">
    <source>
        <dbReference type="ARBA" id="ARBA00023242"/>
    </source>
</evidence>
<dbReference type="InterPro" id="IPR001356">
    <property type="entry name" value="HD"/>
</dbReference>
<feature type="DNA-binding region" description="Homeobox" evidence="6">
    <location>
        <begin position="162"/>
        <end position="221"/>
    </location>
</feature>
<reference evidence="10" key="2">
    <citation type="submission" date="2020-11" db="EMBL/GenBank/DDBJ databases">
        <authorList>
            <person name="McCartney M.A."/>
            <person name="Auch B."/>
            <person name="Kono T."/>
            <person name="Mallez S."/>
            <person name="Becker A."/>
            <person name="Gohl D.M."/>
            <person name="Silverstein K.A.T."/>
            <person name="Koren S."/>
            <person name="Bechman K.B."/>
            <person name="Herman A."/>
            <person name="Abrahante J.E."/>
            <person name="Garbe J."/>
        </authorList>
    </citation>
    <scope>NUCLEOTIDE SEQUENCE</scope>
    <source>
        <strain evidence="10">Duluth1</strain>
        <tissue evidence="10">Whole animal</tissue>
    </source>
</reference>
<organism evidence="10 11">
    <name type="scientific">Dreissena polymorpha</name>
    <name type="common">Zebra mussel</name>
    <name type="synonym">Mytilus polymorpha</name>
    <dbReference type="NCBI Taxonomy" id="45954"/>
    <lineage>
        <taxon>Eukaryota</taxon>
        <taxon>Metazoa</taxon>
        <taxon>Spiralia</taxon>
        <taxon>Lophotrochozoa</taxon>
        <taxon>Mollusca</taxon>
        <taxon>Bivalvia</taxon>
        <taxon>Autobranchia</taxon>
        <taxon>Heteroconchia</taxon>
        <taxon>Euheterodonta</taxon>
        <taxon>Imparidentia</taxon>
        <taxon>Neoheterodontei</taxon>
        <taxon>Myida</taxon>
        <taxon>Dreissenoidea</taxon>
        <taxon>Dreissenidae</taxon>
        <taxon>Dreissena</taxon>
    </lineage>
</organism>
<feature type="compositionally biased region" description="Low complexity" evidence="8">
    <location>
        <begin position="323"/>
        <end position="335"/>
    </location>
</feature>
<comment type="subcellular location">
    <subcellularLocation>
        <location evidence="1 6 7">Nucleus</location>
    </subcellularLocation>
</comment>
<dbReference type="PROSITE" id="PS00027">
    <property type="entry name" value="HOMEOBOX_1"/>
    <property type="match status" value="1"/>
</dbReference>
<comment type="caution">
    <text evidence="10">The sequence shown here is derived from an EMBL/GenBank/DDBJ whole genome shotgun (WGS) entry which is preliminary data.</text>
</comment>
<dbReference type="GO" id="GO:0005634">
    <property type="term" value="C:nucleus"/>
    <property type="evidence" value="ECO:0007669"/>
    <property type="project" value="UniProtKB-SubCell"/>
</dbReference>
<evidence type="ECO:0000313" key="10">
    <source>
        <dbReference type="EMBL" id="KAH3841994.1"/>
    </source>
</evidence>
<evidence type="ECO:0000256" key="7">
    <source>
        <dbReference type="RuleBase" id="RU000682"/>
    </source>
</evidence>
<dbReference type="InterPro" id="IPR047152">
    <property type="entry name" value="Caudal_homeobox"/>
</dbReference>
<evidence type="ECO:0000313" key="11">
    <source>
        <dbReference type="Proteomes" id="UP000828390"/>
    </source>
</evidence>
<feature type="compositionally biased region" description="Basic and acidic residues" evidence="8">
    <location>
        <begin position="338"/>
        <end position="348"/>
    </location>
</feature>
<evidence type="ECO:0000256" key="1">
    <source>
        <dbReference type="ARBA" id="ARBA00004123"/>
    </source>
</evidence>
<dbReference type="FunFam" id="1.10.10.60:FF:000089">
    <property type="entry name" value="Caudal type homeobox 4"/>
    <property type="match status" value="1"/>
</dbReference>
<name>A0A9D4QSN8_DREPO</name>
<dbReference type="InterPro" id="IPR000047">
    <property type="entry name" value="HTH_motif"/>
</dbReference>
<dbReference type="GO" id="GO:0030154">
    <property type="term" value="P:cell differentiation"/>
    <property type="evidence" value="ECO:0007669"/>
    <property type="project" value="TreeGrafter"/>
</dbReference>
<dbReference type="PRINTS" id="PR00024">
    <property type="entry name" value="HOMEOBOX"/>
</dbReference>
<dbReference type="GO" id="GO:0009887">
    <property type="term" value="P:animal organ morphogenesis"/>
    <property type="evidence" value="ECO:0007669"/>
    <property type="project" value="TreeGrafter"/>
</dbReference>
<evidence type="ECO:0000256" key="3">
    <source>
        <dbReference type="ARBA" id="ARBA00023125"/>
    </source>
</evidence>
<evidence type="ECO:0000256" key="4">
    <source>
        <dbReference type="ARBA" id="ARBA00023155"/>
    </source>
</evidence>
<comment type="similarity">
    <text evidence="2">Belongs to the Caudal homeobox family.</text>
</comment>
<dbReference type="Pfam" id="PF00046">
    <property type="entry name" value="Homeodomain"/>
    <property type="match status" value="1"/>
</dbReference>
<dbReference type="PANTHER" id="PTHR24332">
    <property type="entry name" value="HOMEOBOX PROTEIN CDX"/>
    <property type="match status" value="1"/>
</dbReference>
<dbReference type="GO" id="GO:0009948">
    <property type="term" value="P:anterior/posterior axis specification"/>
    <property type="evidence" value="ECO:0007669"/>
    <property type="project" value="TreeGrafter"/>
</dbReference>
<evidence type="ECO:0000259" key="9">
    <source>
        <dbReference type="PROSITE" id="PS50071"/>
    </source>
</evidence>
<dbReference type="Proteomes" id="UP000828390">
    <property type="component" value="Unassembled WGS sequence"/>
</dbReference>
<dbReference type="CDD" id="cd00086">
    <property type="entry name" value="homeodomain"/>
    <property type="match status" value="1"/>
</dbReference>
<dbReference type="GO" id="GO:0000981">
    <property type="term" value="F:DNA-binding transcription factor activity, RNA polymerase II-specific"/>
    <property type="evidence" value="ECO:0007669"/>
    <property type="project" value="InterPro"/>
</dbReference>
<keyword evidence="11" id="KW-1185">Reference proteome</keyword>
<keyword evidence="4 6" id="KW-0371">Homeobox</keyword>
<sequence length="348" mass="38464">MSAMVMNADQGQGSGIFQRYPTPPPSLNYPFNGFGYPSASAQHPQDYSHFQVADPTGVHHPHWYNMYAPRTDDWSYCPNGTMTAAATTMASSPGMSAGYSYRSTAMEYTPPCTQVPTDSLGDTSSSSSNSGSPTNKQLRPPFDWMKKATYQSAPTSGKTRTKDKYRVVYSDHQRLELEKEFHYSRYITIRRKAELAQTLALSERQVKIWFQNRRAKERKQNKKRDDTQMIKMLPDLGDFADDTKQHVQQVNMQMTSGGPQHHVHASPVTQTGPYSYTGDGLLHMTSHGSHGGALPVQSHPGQQPYASSGHIASSPRMEASHMSPASTPTSPNTSAIKTDIDALGEHVS</sequence>
<dbReference type="Gene3D" id="1.10.10.60">
    <property type="entry name" value="Homeodomain-like"/>
    <property type="match status" value="1"/>
</dbReference>